<evidence type="ECO:0000313" key="2">
    <source>
        <dbReference type="EMBL" id="SDG34440.1"/>
    </source>
</evidence>
<reference evidence="3" key="1">
    <citation type="submission" date="2016-10" db="EMBL/GenBank/DDBJ databases">
        <authorList>
            <person name="Varghese N."/>
            <person name="Submissions S."/>
        </authorList>
    </citation>
    <scope>NUCLEOTIDE SEQUENCE [LARGE SCALE GENOMIC DNA]</scope>
    <source>
        <strain evidence="3">DSM 19684</strain>
    </source>
</reference>
<sequence>MKKLFYPWVMIMLITTTACSQSTNDNEEVLDNQSKLGISNTLQGPIQKPTSGYGSDGNYEVAEIDFNNPQYAGTQVSIFYPKGITSPRPTIFFSHPFGGEDKDYNIELYNFIAKKGYVVVFVPYRTVDISVDHRYQTLWEGFVKAATDYPNIIDTQKVGFMGHSFGGGASIDLAYKAFTEKGWGQNGRFLFTMAPWYSFNWNSSLTTQQQLESFPANTKMITQVYDEDDVNDHRMAIDIFKNINISNAEKDFVYIKSSTINGYNYVTDHVMPSSRKAFDALDYYGVYRLLDAMMDYNFNGNASAKNVALGNGSSAQVTMPSYNGQAMAPLEVTDNPTPKYLQIKYQFPCGSSTNPRISYCN</sequence>
<evidence type="ECO:0000256" key="1">
    <source>
        <dbReference type="SAM" id="SignalP"/>
    </source>
</evidence>
<gene>
    <name evidence="2" type="ORF">SAMN05421825_3110</name>
</gene>
<dbReference type="SUPFAM" id="SSF53474">
    <property type="entry name" value="alpha/beta-Hydrolases"/>
    <property type="match status" value="1"/>
</dbReference>
<dbReference type="AlphaFoldDB" id="A0A1G7TIS1"/>
<dbReference type="EMBL" id="FNBH01000004">
    <property type="protein sequence ID" value="SDG34440.1"/>
    <property type="molecule type" value="Genomic_DNA"/>
</dbReference>
<accession>A0A1G7TIS1</accession>
<proteinExistence type="predicted"/>
<dbReference type="OrthoDB" id="940952at2"/>
<keyword evidence="1" id="KW-0732">Signal</keyword>
<organism evidence="2 3">
    <name type="scientific">Epilithonimonas hungarica</name>
    <dbReference type="NCBI Taxonomy" id="454006"/>
    <lineage>
        <taxon>Bacteria</taxon>
        <taxon>Pseudomonadati</taxon>
        <taxon>Bacteroidota</taxon>
        <taxon>Flavobacteriia</taxon>
        <taxon>Flavobacteriales</taxon>
        <taxon>Weeksellaceae</taxon>
        <taxon>Chryseobacterium group</taxon>
        <taxon>Epilithonimonas</taxon>
    </lineage>
</organism>
<protein>
    <recommendedName>
        <fullName evidence="4">Alpha/beta hydrolase</fullName>
    </recommendedName>
</protein>
<dbReference type="STRING" id="454006.SAMN05421825_3110"/>
<keyword evidence="3" id="KW-1185">Reference proteome</keyword>
<feature type="chain" id="PRO_5011752772" description="Alpha/beta hydrolase" evidence="1">
    <location>
        <begin position="21"/>
        <end position="361"/>
    </location>
</feature>
<name>A0A1G7TIS1_9FLAO</name>
<dbReference type="Proteomes" id="UP000199203">
    <property type="component" value="Unassembled WGS sequence"/>
</dbReference>
<dbReference type="Gene3D" id="3.40.50.1820">
    <property type="entry name" value="alpha/beta hydrolase"/>
    <property type="match status" value="1"/>
</dbReference>
<dbReference type="RefSeq" id="WP_089874362.1">
    <property type="nucleotide sequence ID" value="NZ_FNBH01000004.1"/>
</dbReference>
<dbReference type="InterPro" id="IPR029058">
    <property type="entry name" value="AB_hydrolase_fold"/>
</dbReference>
<evidence type="ECO:0008006" key="4">
    <source>
        <dbReference type="Google" id="ProtNLM"/>
    </source>
</evidence>
<feature type="signal peptide" evidence="1">
    <location>
        <begin position="1"/>
        <end position="20"/>
    </location>
</feature>
<dbReference type="PROSITE" id="PS51257">
    <property type="entry name" value="PROKAR_LIPOPROTEIN"/>
    <property type="match status" value="1"/>
</dbReference>
<evidence type="ECO:0000313" key="3">
    <source>
        <dbReference type="Proteomes" id="UP000199203"/>
    </source>
</evidence>